<dbReference type="EMBL" id="CP060634">
    <property type="protein sequence ID" value="QNM06299.1"/>
    <property type="molecule type" value="Genomic_DNA"/>
</dbReference>
<dbReference type="PANTHER" id="PTHR30126:SF64">
    <property type="entry name" value="HTH-TYPE TRANSCRIPTIONAL REGULATOR CITR"/>
    <property type="match status" value="1"/>
</dbReference>
<feature type="domain" description="HTH lysR-type" evidence="5">
    <location>
        <begin position="1"/>
        <end position="60"/>
    </location>
</feature>
<reference evidence="6 7" key="1">
    <citation type="submission" date="2020-08" db="EMBL/GenBank/DDBJ databases">
        <authorList>
            <person name="Liu C."/>
            <person name="Sun Q."/>
        </authorList>
    </citation>
    <scope>NUCLEOTIDE SEQUENCE [LARGE SCALE GENOMIC DNA]</scope>
    <source>
        <strain evidence="6 7">NSJ-38</strain>
    </source>
</reference>
<name>A0A7G9G667_9FIRM</name>
<evidence type="ECO:0000256" key="1">
    <source>
        <dbReference type="ARBA" id="ARBA00009437"/>
    </source>
</evidence>
<evidence type="ECO:0000256" key="4">
    <source>
        <dbReference type="ARBA" id="ARBA00023163"/>
    </source>
</evidence>
<dbReference type="InterPro" id="IPR036390">
    <property type="entry name" value="WH_DNA-bd_sf"/>
</dbReference>
<dbReference type="KEGG" id="qdo:H9Q78_03925"/>
<evidence type="ECO:0000313" key="7">
    <source>
        <dbReference type="Proteomes" id="UP000515823"/>
    </source>
</evidence>
<comment type="similarity">
    <text evidence="1">Belongs to the LysR transcriptional regulatory family.</text>
</comment>
<dbReference type="Proteomes" id="UP000515823">
    <property type="component" value="Chromosome"/>
</dbReference>
<dbReference type="PRINTS" id="PR00039">
    <property type="entry name" value="HTHLYSR"/>
</dbReference>
<dbReference type="PANTHER" id="PTHR30126">
    <property type="entry name" value="HTH-TYPE TRANSCRIPTIONAL REGULATOR"/>
    <property type="match status" value="1"/>
</dbReference>
<keyword evidence="2" id="KW-0805">Transcription regulation</keyword>
<dbReference type="CDD" id="cd05466">
    <property type="entry name" value="PBP2_LTTR_substrate"/>
    <property type="match status" value="1"/>
</dbReference>
<accession>A0A7G9G667</accession>
<dbReference type="SUPFAM" id="SSF53850">
    <property type="entry name" value="Periplasmic binding protein-like II"/>
    <property type="match status" value="1"/>
</dbReference>
<dbReference type="Pfam" id="PF00126">
    <property type="entry name" value="HTH_1"/>
    <property type="match status" value="1"/>
</dbReference>
<organism evidence="6 7">
    <name type="scientific">Qiania dongpingensis</name>
    <dbReference type="NCBI Taxonomy" id="2763669"/>
    <lineage>
        <taxon>Bacteria</taxon>
        <taxon>Bacillati</taxon>
        <taxon>Bacillota</taxon>
        <taxon>Clostridia</taxon>
        <taxon>Lachnospirales</taxon>
        <taxon>Lachnospiraceae</taxon>
        <taxon>Qiania</taxon>
    </lineage>
</organism>
<keyword evidence="4" id="KW-0804">Transcription</keyword>
<dbReference type="Pfam" id="PF03466">
    <property type="entry name" value="LysR_substrate"/>
    <property type="match status" value="1"/>
</dbReference>
<dbReference type="GO" id="GO:0000976">
    <property type="term" value="F:transcription cis-regulatory region binding"/>
    <property type="evidence" value="ECO:0007669"/>
    <property type="project" value="TreeGrafter"/>
</dbReference>
<protein>
    <submittedName>
        <fullName evidence="6">LysR family transcriptional regulator</fullName>
    </submittedName>
</protein>
<dbReference type="GO" id="GO:0003700">
    <property type="term" value="F:DNA-binding transcription factor activity"/>
    <property type="evidence" value="ECO:0007669"/>
    <property type="project" value="InterPro"/>
</dbReference>
<evidence type="ECO:0000313" key="6">
    <source>
        <dbReference type="EMBL" id="QNM06299.1"/>
    </source>
</evidence>
<evidence type="ECO:0000259" key="5">
    <source>
        <dbReference type="PROSITE" id="PS50931"/>
    </source>
</evidence>
<sequence>MEQNLSLYRIFFEVAQTGNISRAAKNLYISQPAISKAISKLEDNLNLPLFIRNSRGVQLTEEGAILFEHVRAAFETLDRGEDELKRMTELGVGHIRIGVSTVLCKYVLLPCLKEFVARFPHVKFTIRSQSTLQTLELLEHQQIDLGLTAETPYKKNITFDKVMDIEDGFVATPAYLTNMRLREGAAQSDVFRNGTILMLEKGNVSRTYIEDYFREQHIEPAHLLEASTMDLLIDFARIGLGAGCVIKNFVKDELQNGTFLEIPMNPPIPKRSIGFVFNSQPVHSKALNMFIKFYRHYYQKP</sequence>
<evidence type="ECO:0000256" key="3">
    <source>
        <dbReference type="ARBA" id="ARBA00023125"/>
    </source>
</evidence>
<evidence type="ECO:0000256" key="2">
    <source>
        <dbReference type="ARBA" id="ARBA00023015"/>
    </source>
</evidence>
<keyword evidence="7" id="KW-1185">Reference proteome</keyword>
<dbReference type="Gene3D" id="1.10.10.10">
    <property type="entry name" value="Winged helix-like DNA-binding domain superfamily/Winged helix DNA-binding domain"/>
    <property type="match status" value="1"/>
</dbReference>
<keyword evidence="3" id="KW-0238">DNA-binding</keyword>
<dbReference type="AlphaFoldDB" id="A0A7G9G667"/>
<dbReference type="FunFam" id="1.10.10.10:FF:000001">
    <property type="entry name" value="LysR family transcriptional regulator"/>
    <property type="match status" value="1"/>
</dbReference>
<dbReference type="SUPFAM" id="SSF46785">
    <property type="entry name" value="Winged helix' DNA-binding domain"/>
    <property type="match status" value="1"/>
</dbReference>
<dbReference type="InterPro" id="IPR005119">
    <property type="entry name" value="LysR_subst-bd"/>
</dbReference>
<dbReference type="InterPro" id="IPR036388">
    <property type="entry name" value="WH-like_DNA-bd_sf"/>
</dbReference>
<dbReference type="RefSeq" id="WP_249303704.1">
    <property type="nucleotide sequence ID" value="NZ_CP060634.1"/>
</dbReference>
<gene>
    <name evidence="6" type="ORF">H9Q78_03925</name>
</gene>
<dbReference type="InterPro" id="IPR000847">
    <property type="entry name" value="LysR_HTH_N"/>
</dbReference>
<proteinExistence type="inferred from homology"/>
<dbReference type="PROSITE" id="PS50931">
    <property type="entry name" value="HTH_LYSR"/>
    <property type="match status" value="1"/>
</dbReference>
<dbReference type="Gene3D" id="3.40.190.290">
    <property type="match status" value="1"/>
</dbReference>